<evidence type="ECO:0000256" key="1">
    <source>
        <dbReference type="ARBA" id="ARBA00005964"/>
    </source>
</evidence>
<dbReference type="AlphaFoldDB" id="A0A4V5NIE4"/>
<dbReference type="InterPro" id="IPR002018">
    <property type="entry name" value="CarbesteraseB"/>
</dbReference>
<sequence>MLSSSTIAVLLAASSRVALASKTPSPEQLGEITILSANDLRTSDAANTSAALLLSATQPQYAAQRACAALGEQLWSPSAQKFDAGLNTSLAYEVYAGHLSANQLLWVASDAPSSYHHRPQCTAMDLSGTCHTMSCRARLPALCTQSAPAANAYNNTATANIYAPTRFQVAQPVGGQTLVGYRDFFTFQFKGIRFAEEPERFTYSSTYTNATGTNSALTPAPECLQAPNNGSTDCLFLNLWTTNLPSSQQPAKQDLKPVMVYIYGGGFATGSASNPTNDGGNQASRGDVVVVDIAYRLNTLGFLALDDGVHNGNYWMSDLISGLEWVQKYISAFGGDPEKVMIYGESAGAQSVQALLASPKAIGLFRSAILQSNYLLPYVPLAQAINQTTNPILNATGCASSSDQLACLQAYNATALINLQPNFNYPVVDGTYLLSTYIDLNASAAGKVSSRVPVISSTNRDEAGVLVPLPSSSNYTAAIYELAASQPQDTPNVTAILANPSAFPIGTGPSLNNTPINQIFNTTARIYTDTDFHCSDEYTALAAVQNGVWPQVWYGEFNRTYQEPGYNMNNVCQAPITPSHPYGDPELEYFKCHAGDLPNTFGTFAFTGYPERDEHDIPFSQLIVDYWTSFARTLDPNPEMGYLLARGYWSTINQIAVSGAWESVNVSRPAQMELQWNSAMRPFPEALQCGILGQPLDYLL</sequence>
<protein>
    <recommendedName>
        <fullName evidence="3">Carboxylic ester hydrolase</fullName>
        <ecNumber evidence="3">3.1.1.-</ecNumber>
    </recommendedName>
</protein>
<dbReference type="OrthoDB" id="408631at2759"/>
<keyword evidence="3" id="KW-0732">Signal</keyword>
<proteinExistence type="inferred from homology"/>
<reference evidence="5 6" key="1">
    <citation type="submission" date="2017-03" db="EMBL/GenBank/DDBJ databases">
        <title>Genomes of endolithic fungi from Antarctica.</title>
        <authorList>
            <person name="Coleine C."/>
            <person name="Masonjones S."/>
            <person name="Stajich J.E."/>
        </authorList>
    </citation>
    <scope>NUCLEOTIDE SEQUENCE [LARGE SCALE GENOMIC DNA]</scope>
    <source>
        <strain evidence="5 6">CCFEE 5184</strain>
    </source>
</reference>
<evidence type="ECO:0000313" key="5">
    <source>
        <dbReference type="EMBL" id="TKA82779.1"/>
    </source>
</evidence>
<dbReference type="PANTHER" id="PTHR43142">
    <property type="entry name" value="CARBOXYLIC ESTER HYDROLASE"/>
    <property type="match status" value="1"/>
</dbReference>
<feature type="domain" description="Carboxylesterase type B" evidence="4">
    <location>
        <begin position="188"/>
        <end position="681"/>
    </location>
</feature>
<dbReference type="PANTHER" id="PTHR43142:SF3">
    <property type="entry name" value="PUTATIVE (AFU_ORTHOLOGUE AFUA_3G09070)-RELATED"/>
    <property type="match status" value="1"/>
</dbReference>
<feature type="chain" id="PRO_5021044164" description="Carboxylic ester hydrolase" evidence="3">
    <location>
        <begin position="21"/>
        <end position="700"/>
    </location>
</feature>
<dbReference type="InterPro" id="IPR029058">
    <property type="entry name" value="AB_hydrolase_fold"/>
</dbReference>
<evidence type="ECO:0000256" key="2">
    <source>
        <dbReference type="ARBA" id="ARBA00022801"/>
    </source>
</evidence>
<name>A0A4V5NIE4_9PEZI</name>
<dbReference type="Gene3D" id="3.40.50.1820">
    <property type="entry name" value="alpha/beta hydrolase"/>
    <property type="match status" value="1"/>
</dbReference>
<gene>
    <name evidence="5" type="ORF">B0A55_01786</name>
</gene>
<dbReference type="InterPro" id="IPR019826">
    <property type="entry name" value="Carboxylesterase_B_AS"/>
</dbReference>
<dbReference type="PROSITE" id="PS00122">
    <property type="entry name" value="CARBOXYLESTERASE_B_1"/>
    <property type="match status" value="1"/>
</dbReference>
<keyword evidence="2 3" id="KW-0378">Hydrolase</keyword>
<evidence type="ECO:0000313" key="6">
    <source>
        <dbReference type="Proteomes" id="UP000309340"/>
    </source>
</evidence>
<dbReference type="EC" id="3.1.1.-" evidence="3"/>
<dbReference type="Proteomes" id="UP000309340">
    <property type="component" value="Unassembled WGS sequence"/>
</dbReference>
<dbReference type="SUPFAM" id="SSF53474">
    <property type="entry name" value="alpha/beta-Hydrolases"/>
    <property type="match status" value="1"/>
</dbReference>
<dbReference type="EMBL" id="NAJQ01000025">
    <property type="protein sequence ID" value="TKA82779.1"/>
    <property type="molecule type" value="Genomic_DNA"/>
</dbReference>
<evidence type="ECO:0000256" key="3">
    <source>
        <dbReference type="RuleBase" id="RU361235"/>
    </source>
</evidence>
<keyword evidence="6" id="KW-1185">Reference proteome</keyword>
<comment type="caution">
    <text evidence="5">The sequence shown here is derived from an EMBL/GenBank/DDBJ whole genome shotgun (WGS) entry which is preliminary data.</text>
</comment>
<accession>A0A4V5NIE4</accession>
<evidence type="ECO:0000259" key="4">
    <source>
        <dbReference type="Pfam" id="PF00135"/>
    </source>
</evidence>
<dbReference type="GO" id="GO:0016787">
    <property type="term" value="F:hydrolase activity"/>
    <property type="evidence" value="ECO:0007669"/>
    <property type="project" value="UniProtKB-KW"/>
</dbReference>
<feature type="signal peptide" evidence="3">
    <location>
        <begin position="1"/>
        <end position="20"/>
    </location>
</feature>
<dbReference type="STRING" id="329884.A0A4V5NIE4"/>
<comment type="similarity">
    <text evidence="1 3">Belongs to the type-B carboxylesterase/lipase family.</text>
</comment>
<organism evidence="5 6">
    <name type="scientific">Friedmanniomyces simplex</name>
    <dbReference type="NCBI Taxonomy" id="329884"/>
    <lineage>
        <taxon>Eukaryota</taxon>
        <taxon>Fungi</taxon>
        <taxon>Dikarya</taxon>
        <taxon>Ascomycota</taxon>
        <taxon>Pezizomycotina</taxon>
        <taxon>Dothideomycetes</taxon>
        <taxon>Dothideomycetidae</taxon>
        <taxon>Mycosphaerellales</taxon>
        <taxon>Teratosphaeriaceae</taxon>
        <taxon>Friedmanniomyces</taxon>
    </lineage>
</organism>
<dbReference type="Pfam" id="PF00135">
    <property type="entry name" value="COesterase"/>
    <property type="match status" value="1"/>
</dbReference>